<dbReference type="Proteomes" id="UP000601435">
    <property type="component" value="Unassembled WGS sequence"/>
</dbReference>
<gene>
    <name evidence="3" type="ORF">SNEC2469_LOCUS21891</name>
</gene>
<feature type="compositionally biased region" description="Low complexity" evidence="1">
    <location>
        <begin position="239"/>
        <end position="258"/>
    </location>
</feature>
<dbReference type="SUPFAM" id="SSF56219">
    <property type="entry name" value="DNase I-like"/>
    <property type="match status" value="1"/>
</dbReference>
<dbReference type="InterPro" id="IPR036691">
    <property type="entry name" value="Endo/exonu/phosph_ase_sf"/>
</dbReference>
<comment type="caution">
    <text evidence="3">The sequence shown here is derived from an EMBL/GenBank/DDBJ whole genome shotgun (WGS) entry which is preliminary data.</text>
</comment>
<feature type="region of interest" description="Disordered" evidence="1">
    <location>
        <begin position="165"/>
        <end position="200"/>
    </location>
</feature>
<feature type="domain" description="Endonuclease/exonuclease/phosphatase" evidence="2">
    <location>
        <begin position="614"/>
        <end position="822"/>
    </location>
</feature>
<name>A0A812XYN6_9DINO</name>
<evidence type="ECO:0000313" key="3">
    <source>
        <dbReference type="EMBL" id="CAE7754304.1"/>
    </source>
</evidence>
<proteinExistence type="predicted"/>
<dbReference type="EMBL" id="CAJNJA010039166">
    <property type="protein sequence ID" value="CAE7754304.1"/>
    <property type="molecule type" value="Genomic_DNA"/>
</dbReference>
<feature type="region of interest" description="Disordered" evidence="1">
    <location>
        <begin position="230"/>
        <end position="265"/>
    </location>
</feature>
<organism evidence="3 4">
    <name type="scientific">Symbiodinium necroappetens</name>
    <dbReference type="NCBI Taxonomy" id="1628268"/>
    <lineage>
        <taxon>Eukaryota</taxon>
        <taxon>Sar</taxon>
        <taxon>Alveolata</taxon>
        <taxon>Dinophyceae</taxon>
        <taxon>Suessiales</taxon>
        <taxon>Symbiodiniaceae</taxon>
        <taxon>Symbiodinium</taxon>
    </lineage>
</organism>
<dbReference type="Pfam" id="PF03372">
    <property type="entry name" value="Exo_endo_phos"/>
    <property type="match status" value="1"/>
</dbReference>
<accession>A0A812XYN6</accession>
<evidence type="ECO:0000313" key="4">
    <source>
        <dbReference type="Proteomes" id="UP000601435"/>
    </source>
</evidence>
<dbReference type="AlphaFoldDB" id="A0A812XYN6"/>
<keyword evidence="4" id="KW-1185">Reference proteome</keyword>
<dbReference type="InterPro" id="IPR005135">
    <property type="entry name" value="Endo/exonuclease/phosphatase"/>
</dbReference>
<reference evidence="3" key="1">
    <citation type="submission" date="2021-02" db="EMBL/GenBank/DDBJ databases">
        <authorList>
            <person name="Dougan E. K."/>
            <person name="Rhodes N."/>
            <person name="Thang M."/>
            <person name="Chan C."/>
        </authorList>
    </citation>
    <scope>NUCLEOTIDE SEQUENCE</scope>
</reference>
<evidence type="ECO:0000256" key="1">
    <source>
        <dbReference type="SAM" id="MobiDB-lite"/>
    </source>
</evidence>
<feature type="non-terminal residue" evidence="3">
    <location>
        <position position="1"/>
    </location>
</feature>
<feature type="region of interest" description="Disordered" evidence="1">
    <location>
        <begin position="577"/>
        <end position="609"/>
    </location>
</feature>
<protein>
    <recommendedName>
        <fullName evidence="2">Endonuclease/exonuclease/phosphatase domain-containing protein</fullName>
    </recommendedName>
</protein>
<sequence>MTVLPRYQEARVVRSRCATCAHPVRSGRSTCASCAQPVRNLGAACAASAQPMRDLHAQVATDSPRKTSWWTLDWPVGSSNHTPSFRANITPMLVRCTTLILLVHIPFACTPVHTDTHGSLYYSSGPPGSRVTSSSVSTVHTQRFWDTIRVTAPLGAVCSHMSHTPSSDVSILRSPGDDSEDFAPSPAQAVPAPGTSAVGTPVGGLLSRVLRRGNYAPEILHVVEHIPDPVRSDATKGQADSGDADTSTAAPGTAATAPVGVPKSATPIHHVPDRHSQVDWADHEVFHFDPEIHRISGVPGALQAGWLKTEERRRTGEARSKGSCACVDLSGFKGEPAASSSTVDMELRLAPPPNLLKEGSVEEAEHRLVPTAPTGEPSQQVRAKEKWAQVADLEGHYTSQHGPFHDLRDALQRDKVCGPFGEPLPLAPVGNWILALGVSLLGLDSPDGQELFSRIANHQTAGDLVEAWSLQLWERGYRSLCEQLSGYFLLLHNVLTDIPPRFYTALGQEWRITWTEFKNVMRAWLGDSPARHCLPSIKYLRQVLSRAILGDFRPLDIELLRDLPREREVTAVVGRGSAPPNVQALPATGSGTRPAERSRPGDVDTKHGPRIRAMSWNVGGLSQEAWLEVQIWLHEQEEHDVILLQETHWRFTSSWSLPRYHIFHSGATDHRFQGCMIVISKSITSFESVRWSAPLVGHLLHVRFPVKGRHVDVINLYQYALHTGPDRAAVLHKRERVLHHLDKTLSSLPIRNVLLVGGDFNSRGTRDSMPFGPGTYLGPNPHPDRQLLANLANLNTWGRVSKAATFENDQARSQIDFFFARTAQIDGRSRRACTDPLFHLLRWRGGARHYPLQVSIPAVHYQSPAKVPDASTARAPKYQLTQPPERIQAFCEHLASTLSAPRDPSDLDRALQQAAAEHLLPVQPRAHGDSIAARVTGMVKQMWNLKHTAQQFALEVLRPFTIVAQIRHWRGTGERLWFSLGQLLSAWRHQAAYLRQHRHLRRRGRQAKKELMEEQLQQAWEADRQGDKSSIWKVVNRLAPRTARVKIQLRGSQGGLLTPVEEAERFRTICEKIYKLPPQQHSDTMVTPPPVPTPSPPVEVTPVYSLDHPSAVTPPDYALGKLPAHEPTPGPIQVPRLTEALSLLPARKATPPHLAQLHLWHLGKEVLLPHLATFCQRLWRSPHQFHQLWADAWIAWLAKPGKAPDQPENLRPISLTEGGDVVLATVRL</sequence>
<dbReference type="OrthoDB" id="414666at2759"/>
<feature type="compositionally biased region" description="Basic and acidic residues" evidence="1">
    <location>
        <begin position="594"/>
        <end position="607"/>
    </location>
</feature>
<dbReference type="GO" id="GO:0003824">
    <property type="term" value="F:catalytic activity"/>
    <property type="evidence" value="ECO:0007669"/>
    <property type="project" value="InterPro"/>
</dbReference>
<evidence type="ECO:0000259" key="2">
    <source>
        <dbReference type="Pfam" id="PF03372"/>
    </source>
</evidence>
<dbReference type="Gene3D" id="3.60.10.10">
    <property type="entry name" value="Endonuclease/exonuclease/phosphatase"/>
    <property type="match status" value="1"/>
</dbReference>